<proteinExistence type="predicted"/>
<evidence type="ECO:0000313" key="3">
    <source>
        <dbReference type="Proteomes" id="UP000838412"/>
    </source>
</evidence>
<feature type="coiled-coil region" evidence="1">
    <location>
        <begin position="78"/>
        <end position="126"/>
    </location>
</feature>
<name>A0A8K0A1J5_BRALA</name>
<dbReference type="Gene3D" id="6.10.250.1080">
    <property type="match status" value="1"/>
</dbReference>
<accession>A0A8K0A1J5</accession>
<evidence type="ECO:0000256" key="1">
    <source>
        <dbReference type="SAM" id="Coils"/>
    </source>
</evidence>
<dbReference type="SUPFAM" id="SSF144284">
    <property type="entry name" value="Sec2 N-terminal region"/>
    <property type="match status" value="1"/>
</dbReference>
<reference evidence="2" key="1">
    <citation type="submission" date="2022-01" db="EMBL/GenBank/DDBJ databases">
        <authorList>
            <person name="Braso-Vives M."/>
        </authorList>
    </citation>
    <scope>NUCLEOTIDE SEQUENCE</scope>
</reference>
<dbReference type="OrthoDB" id="2505754at2759"/>
<sequence>MGSPEVTDTDIPGDEVPRHIRSADDLMCHVNDVWHSCYRLANQNVELQLRLELAEVTRERDRRKGKMATLHADEFPGKIALLRKLMRLQAELDETKSRCGDLRRRKTFLELNVDDLERMVAKLQCELYTSQSRLSEALEEARAMAHALNLEMQARQRAEVMM</sequence>
<dbReference type="AlphaFoldDB" id="A0A8K0A1J5"/>
<keyword evidence="1" id="KW-0175">Coiled coil</keyword>
<keyword evidence="3" id="KW-1185">Reference proteome</keyword>
<protein>
    <submittedName>
        <fullName evidence="2">Hypp3609 protein</fullName>
    </submittedName>
</protein>
<evidence type="ECO:0000313" key="2">
    <source>
        <dbReference type="EMBL" id="CAH1266874.1"/>
    </source>
</evidence>
<dbReference type="EMBL" id="OV696691">
    <property type="protein sequence ID" value="CAH1266874.1"/>
    <property type="molecule type" value="Genomic_DNA"/>
</dbReference>
<organism evidence="2 3">
    <name type="scientific">Branchiostoma lanceolatum</name>
    <name type="common">Common lancelet</name>
    <name type="synonym">Amphioxus lanceolatum</name>
    <dbReference type="NCBI Taxonomy" id="7740"/>
    <lineage>
        <taxon>Eukaryota</taxon>
        <taxon>Metazoa</taxon>
        <taxon>Chordata</taxon>
        <taxon>Cephalochordata</taxon>
        <taxon>Leptocardii</taxon>
        <taxon>Amphioxiformes</taxon>
        <taxon>Branchiostomatidae</taxon>
        <taxon>Branchiostoma</taxon>
    </lineage>
</organism>
<dbReference type="Proteomes" id="UP000838412">
    <property type="component" value="Chromosome 6"/>
</dbReference>
<gene>
    <name evidence="2" type="primary">Hypp3609</name>
    <name evidence="2" type="ORF">BLAG_LOCUS20390</name>
</gene>